<evidence type="ECO:0000313" key="2">
    <source>
        <dbReference type="Proteomes" id="UP001055879"/>
    </source>
</evidence>
<name>A0ACB9C2E0_ARCLA</name>
<organism evidence="1 2">
    <name type="scientific">Arctium lappa</name>
    <name type="common">Greater burdock</name>
    <name type="synonym">Lappa major</name>
    <dbReference type="NCBI Taxonomy" id="4217"/>
    <lineage>
        <taxon>Eukaryota</taxon>
        <taxon>Viridiplantae</taxon>
        <taxon>Streptophyta</taxon>
        <taxon>Embryophyta</taxon>
        <taxon>Tracheophyta</taxon>
        <taxon>Spermatophyta</taxon>
        <taxon>Magnoliopsida</taxon>
        <taxon>eudicotyledons</taxon>
        <taxon>Gunneridae</taxon>
        <taxon>Pentapetalae</taxon>
        <taxon>asterids</taxon>
        <taxon>campanulids</taxon>
        <taxon>Asterales</taxon>
        <taxon>Asteraceae</taxon>
        <taxon>Carduoideae</taxon>
        <taxon>Cardueae</taxon>
        <taxon>Arctiinae</taxon>
        <taxon>Arctium</taxon>
    </lineage>
</organism>
<keyword evidence="2" id="KW-1185">Reference proteome</keyword>
<sequence>MLHINQDDGFRDFFIHKISSLYLKRIVLILLLLQSDFDLSHYSYICNEDQVAGPWLSAAYGGTVEEQVNGCSFIWMEKEQMVGELKLNIIFLSRHPSGKVLSLFFKWLGLEKDVDGFHSMNMGSLAVRGREPLFIPCTPKGCVELLIRSGKCIW</sequence>
<gene>
    <name evidence="1" type="ORF">L6452_17030</name>
</gene>
<comment type="caution">
    <text evidence="1">The sequence shown here is derived from an EMBL/GenBank/DDBJ whole genome shotgun (WGS) entry which is preliminary data.</text>
</comment>
<accession>A0ACB9C2E0</accession>
<protein>
    <submittedName>
        <fullName evidence="1">Uncharacterized protein</fullName>
    </submittedName>
</protein>
<proteinExistence type="predicted"/>
<dbReference type="EMBL" id="CM042051">
    <property type="protein sequence ID" value="KAI3728395.1"/>
    <property type="molecule type" value="Genomic_DNA"/>
</dbReference>
<reference evidence="2" key="1">
    <citation type="journal article" date="2022" name="Mol. Ecol. Resour.">
        <title>The genomes of chicory, endive, great burdock and yacon provide insights into Asteraceae palaeo-polyploidization history and plant inulin production.</title>
        <authorList>
            <person name="Fan W."/>
            <person name="Wang S."/>
            <person name="Wang H."/>
            <person name="Wang A."/>
            <person name="Jiang F."/>
            <person name="Liu H."/>
            <person name="Zhao H."/>
            <person name="Xu D."/>
            <person name="Zhang Y."/>
        </authorList>
    </citation>
    <scope>NUCLEOTIDE SEQUENCE [LARGE SCALE GENOMIC DNA]</scope>
    <source>
        <strain evidence="2">cv. Niubang</strain>
    </source>
</reference>
<evidence type="ECO:0000313" key="1">
    <source>
        <dbReference type="EMBL" id="KAI3728395.1"/>
    </source>
</evidence>
<dbReference type="Proteomes" id="UP001055879">
    <property type="component" value="Linkage Group LG05"/>
</dbReference>
<reference evidence="1 2" key="2">
    <citation type="journal article" date="2022" name="Mol. Ecol. Resour.">
        <title>The genomes of chicory, endive, great burdock and yacon provide insights into Asteraceae paleo-polyploidization history and plant inulin production.</title>
        <authorList>
            <person name="Fan W."/>
            <person name="Wang S."/>
            <person name="Wang H."/>
            <person name="Wang A."/>
            <person name="Jiang F."/>
            <person name="Liu H."/>
            <person name="Zhao H."/>
            <person name="Xu D."/>
            <person name="Zhang Y."/>
        </authorList>
    </citation>
    <scope>NUCLEOTIDE SEQUENCE [LARGE SCALE GENOMIC DNA]</scope>
    <source>
        <strain evidence="2">cv. Niubang</strain>
    </source>
</reference>